<dbReference type="NCBIfam" id="NF038127">
    <property type="entry name" value="FDP_fam"/>
    <property type="match status" value="1"/>
</dbReference>
<gene>
    <name evidence="2" type="ORF">SAMN05216387_1194</name>
</gene>
<accession>A0A1H7RS34</accession>
<dbReference type="OrthoDB" id="9791170at2"/>
<dbReference type="InterPro" id="IPR013424">
    <property type="entry name" value="Ice-binding_C"/>
</dbReference>
<dbReference type="Proteomes" id="UP000198620">
    <property type="component" value="Unassembled WGS sequence"/>
</dbReference>
<feature type="domain" description="Ice-binding protein C-terminal" evidence="1">
    <location>
        <begin position="225"/>
        <end position="249"/>
    </location>
</feature>
<evidence type="ECO:0000313" key="3">
    <source>
        <dbReference type="Proteomes" id="UP000198620"/>
    </source>
</evidence>
<name>A0A1H7RS34_9PROT</name>
<dbReference type="Pfam" id="PF07589">
    <property type="entry name" value="PEP-CTERM"/>
    <property type="match status" value="1"/>
</dbReference>
<evidence type="ECO:0000313" key="2">
    <source>
        <dbReference type="EMBL" id="SEL62604.1"/>
    </source>
</evidence>
<dbReference type="AlphaFoldDB" id="A0A1H7RS34"/>
<proteinExistence type="predicted"/>
<organism evidence="2 3">
    <name type="scientific">Nitrosovibrio tenuis</name>
    <dbReference type="NCBI Taxonomy" id="1233"/>
    <lineage>
        <taxon>Bacteria</taxon>
        <taxon>Pseudomonadati</taxon>
        <taxon>Pseudomonadota</taxon>
        <taxon>Betaproteobacteria</taxon>
        <taxon>Nitrosomonadales</taxon>
        <taxon>Nitrosomonadaceae</taxon>
        <taxon>Nitrosovibrio</taxon>
    </lineage>
</organism>
<reference evidence="2 3" key="1">
    <citation type="submission" date="2016-10" db="EMBL/GenBank/DDBJ databases">
        <authorList>
            <person name="de Groot N.N."/>
        </authorList>
    </citation>
    <scope>NUCLEOTIDE SEQUENCE [LARGE SCALE GENOMIC DNA]</scope>
    <source>
        <strain evidence="2 3">Nv1</strain>
    </source>
</reference>
<dbReference type="NCBIfam" id="TIGR02595">
    <property type="entry name" value="PEP_CTERM"/>
    <property type="match status" value="1"/>
</dbReference>
<keyword evidence="3" id="KW-1185">Reference proteome</keyword>
<protein>
    <submittedName>
        <fullName evidence="2">PEP-CTERM protein-sorting domain-containing protein</fullName>
    </submittedName>
</protein>
<sequence length="252" mass="26012">MSRNPTALPNGQRMEKGVLRRSFMSTVGRASSVSFCMLYLILLGRPSYAAPFTEIADAGSLPATAEVTSGAGLLTEIAGTLTPASGDAQDMYKIHIDGGGTFSATTLDGVGFDSELFLFDASGKGVYANDDVEGRDFAPSMLPAGHPLTPVTAGDYYLAITQCCSVPISSGGEIFTVGGRDHRAVSGPTGAGGDSPVTGYSGTFVQNPTVGGPYQIFLTGAHAAAVPEPEVFALMLAGLGMVSLFTRRRKIA</sequence>
<dbReference type="EMBL" id="FOBH01000019">
    <property type="protein sequence ID" value="SEL62604.1"/>
    <property type="molecule type" value="Genomic_DNA"/>
</dbReference>
<evidence type="ECO:0000259" key="1">
    <source>
        <dbReference type="Pfam" id="PF07589"/>
    </source>
</evidence>
<dbReference type="Gene3D" id="2.60.120.380">
    <property type="match status" value="1"/>
</dbReference>